<evidence type="ECO:0000313" key="2">
    <source>
        <dbReference type="Proteomes" id="UP000685013"/>
    </source>
</evidence>
<proteinExistence type="predicted"/>
<accession>A0AAV6N8B4</accession>
<comment type="caution">
    <text evidence="1">The sequence shown here is derived from an EMBL/GenBank/DDBJ whole genome shotgun (WGS) entry which is preliminary data.</text>
</comment>
<dbReference type="EMBL" id="JAGKQH010000008">
    <property type="protein sequence ID" value="KAG6593024.1"/>
    <property type="molecule type" value="Genomic_DNA"/>
</dbReference>
<keyword evidence="2" id="KW-1185">Reference proteome</keyword>
<sequence length="80" mass="9014">MSCCCNGKRREIWKRGGFERRRSVGLSNPTHTMAQVVREGPLSNFGTAHGLPSPLLSCVHPSKFSHFTKCKRVLLRTMNN</sequence>
<dbReference type="AlphaFoldDB" id="A0AAV6N8B4"/>
<protein>
    <submittedName>
        <fullName evidence="1">Uncharacterized protein</fullName>
    </submittedName>
</protein>
<evidence type="ECO:0000313" key="1">
    <source>
        <dbReference type="EMBL" id="KAG6593024.1"/>
    </source>
</evidence>
<dbReference type="Proteomes" id="UP000685013">
    <property type="component" value="Chromosome 8"/>
</dbReference>
<reference evidence="1 2" key="1">
    <citation type="journal article" date="2021" name="Hortic Res">
        <title>The domestication of Cucurbita argyrosperma as revealed by the genome of its wild relative.</title>
        <authorList>
            <person name="Barrera-Redondo J."/>
            <person name="Sanchez-de la Vega G."/>
            <person name="Aguirre-Liguori J.A."/>
            <person name="Castellanos-Morales G."/>
            <person name="Gutierrez-Guerrero Y.T."/>
            <person name="Aguirre-Dugua X."/>
            <person name="Aguirre-Planter E."/>
            <person name="Tenaillon M.I."/>
            <person name="Lira-Saade R."/>
            <person name="Eguiarte L.E."/>
        </authorList>
    </citation>
    <scope>NUCLEOTIDE SEQUENCE [LARGE SCALE GENOMIC DNA]</scope>
    <source>
        <strain evidence="1">JBR-2021</strain>
    </source>
</reference>
<feature type="non-terminal residue" evidence="1">
    <location>
        <position position="1"/>
    </location>
</feature>
<organism evidence="1 2">
    <name type="scientific">Cucurbita argyrosperma subsp. sororia</name>
    <dbReference type="NCBI Taxonomy" id="37648"/>
    <lineage>
        <taxon>Eukaryota</taxon>
        <taxon>Viridiplantae</taxon>
        <taxon>Streptophyta</taxon>
        <taxon>Embryophyta</taxon>
        <taxon>Tracheophyta</taxon>
        <taxon>Spermatophyta</taxon>
        <taxon>Magnoliopsida</taxon>
        <taxon>eudicotyledons</taxon>
        <taxon>Gunneridae</taxon>
        <taxon>Pentapetalae</taxon>
        <taxon>rosids</taxon>
        <taxon>fabids</taxon>
        <taxon>Cucurbitales</taxon>
        <taxon>Cucurbitaceae</taxon>
        <taxon>Cucurbiteae</taxon>
        <taxon>Cucurbita</taxon>
    </lineage>
</organism>
<name>A0AAV6N8B4_9ROSI</name>
<gene>
    <name evidence="1" type="ORF">SDJN03_12500</name>
</gene>